<accession>F4QF36</accession>
<sequence>MSRNPTTIMIFLLMSILLLTQNNNQVLAVSVGQCIAACRTSVAAMEAFCRVPVLPPQVKALCWGVTHYATPAVATCTGFCYNNLK</sequence>
<dbReference type="RefSeq" id="XP_004350099.1">
    <property type="nucleotide sequence ID" value="XM_004350049.1"/>
</dbReference>
<dbReference type="OrthoDB" id="5428348at2759"/>
<keyword evidence="3" id="KW-1185">Reference proteome</keyword>
<name>F4QF36_CACFS</name>
<feature type="signal peptide" evidence="1">
    <location>
        <begin position="1"/>
        <end position="28"/>
    </location>
</feature>
<reference evidence="3" key="1">
    <citation type="journal article" date="2011" name="Genome Res.">
        <title>Phylogeny-wide analysis of social amoeba genomes highlights ancient origins for complex intercellular communication.</title>
        <authorList>
            <person name="Heidel A.J."/>
            <person name="Lawal H.M."/>
            <person name="Felder M."/>
            <person name="Schilde C."/>
            <person name="Helps N.R."/>
            <person name="Tunggal B."/>
            <person name="Rivero F."/>
            <person name="John U."/>
            <person name="Schleicher M."/>
            <person name="Eichinger L."/>
            <person name="Platzer M."/>
            <person name="Noegel A.A."/>
            <person name="Schaap P."/>
            <person name="Gloeckner G."/>
        </authorList>
    </citation>
    <scope>NUCLEOTIDE SEQUENCE [LARGE SCALE GENOMIC DNA]</scope>
    <source>
        <strain evidence="3">SH3</strain>
    </source>
</reference>
<proteinExistence type="predicted"/>
<dbReference type="Proteomes" id="UP000007797">
    <property type="component" value="Unassembled WGS sequence"/>
</dbReference>
<keyword evidence="1" id="KW-0732">Signal</keyword>
<evidence type="ECO:0000313" key="3">
    <source>
        <dbReference type="Proteomes" id="UP000007797"/>
    </source>
</evidence>
<dbReference type="AlphaFoldDB" id="F4QF36"/>
<protein>
    <submittedName>
        <fullName evidence="2">Uncharacterized protein</fullName>
    </submittedName>
</protein>
<dbReference type="KEGG" id="dfa:DFA_11156"/>
<evidence type="ECO:0000313" key="2">
    <source>
        <dbReference type="EMBL" id="EGG13395.1"/>
    </source>
</evidence>
<dbReference type="EMBL" id="GL883029">
    <property type="protein sequence ID" value="EGG13395.1"/>
    <property type="molecule type" value="Genomic_DNA"/>
</dbReference>
<organism evidence="2 3">
    <name type="scientific">Cavenderia fasciculata</name>
    <name type="common">Slime mold</name>
    <name type="synonym">Dictyostelium fasciculatum</name>
    <dbReference type="NCBI Taxonomy" id="261658"/>
    <lineage>
        <taxon>Eukaryota</taxon>
        <taxon>Amoebozoa</taxon>
        <taxon>Evosea</taxon>
        <taxon>Eumycetozoa</taxon>
        <taxon>Dictyostelia</taxon>
        <taxon>Acytosteliales</taxon>
        <taxon>Cavenderiaceae</taxon>
        <taxon>Cavenderia</taxon>
    </lineage>
</organism>
<dbReference type="GeneID" id="14865793"/>
<gene>
    <name evidence="2" type="ORF">DFA_11156</name>
</gene>
<feature type="chain" id="PRO_5003314034" evidence="1">
    <location>
        <begin position="29"/>
        <end position="85"/>
    </location>
</feature>
<evidence type="ECO:0000256" key="1">
    <source>
        <dbReference type="SAM" id="SignalP"/>
    </source>
</evidence>